<evidence type="ECO:0000313" key="9">
    <source>
        <dbReference type="EMBL" id="RNI37943.1"/>
    </source>
</evidence>
<protein>
    <submittedName>
        <fullName evidence="9">Insulinase family protein</fullName>
    </submittedName>
</protein>
<feature type="domain" description="Peptidase M16 C-terminal" evidence="8">
    <location>
        <begin position="205"/>
        <end position="383"/>
    </location>
</feature>
<dbReference type="SUPFAM" id="SSF63411">
    <property type="entry name" value="LuxS/MPP-like metallohydrolase"/>
    <property type="match status" value="4"/>
</dbReference>
<feature type="domain" description="Peptidase M16 N-terminal" evidence="7">
    <location>
        <begin position="46"/>
        <end position="164"/>
    </location>
</feature>
<dbReference type="EMBL" id="RJJR01000004">
    <property type="protein sequence ID" value="RNI37943.1"/>
    <property type="molecule type" value="Genomic_DNA"/>
</dbReference>
<accession>A0A3M9NL74</accession>
<dbReference type="GO" id="GO:0046872">
    <property type="term" value="F:metal ion binding"/>
    <property type="evidence" value="ECO:0007669"/>
    <property type="project" value="InterPro"/>
</dbReference>
<reference evidence="9 10" key="1">
    <citation type="submission" date="2018-11" db="EMBL/GenBank/DDBJ databases">
        <title>Draft genome sequence of Ferruginibacter sp. BO-59.</title>
        <authorList>
            <person name="Im W.T."/>
        </authorList>
    </citation>
    <scope>NUCLEOTIDE SEQUENCE [LARGE SCALE GENOMIC DNA]</scope>
    <source>
        <strain evidence="9 10">BO-59</strain>
    </source>
</reference>
<evidence type="ECO:0000256" key="2">
    <source>
        <dbReference type="ARBA" id="ARBA00022670"/>
    </source>
</evidence>
<comment type="caution">
    <text evidence="9">The sequence shown here is derived from an EMBL/GenBank/DDBJ whole genome shotgun (WGS) entry which is preliminary data.</text>
</comment>
<proteinExistence type="inferred from homology"/>
<sequence>MKLFTLLFLFLSSSVLAQPNLNDTLPVDPHVKIGKLSNGLTYYIRQNEKPDQKVELRLVVNAGSILENDNQQGLAHLSEHMAFNGTKNFRKNEIISFLQSIGVGFGSDLNAYTSFDETVYILPIPTDKPGNIEKGFQILDDWAHNVTDNDSDIDGERPIVLEESRLGKGAQDRIDRKIFPLLFAGSLYAKRLPIGIDSIVEHAPYEALRSFYKDWYRPNLMAVIVVGDIEPSRAEALVKKYFGPNTNPQNERARIHPEVPPYKKSVAEVITDKEATSYMYRVYYSPYKIKPVVTLGDYKNELIKNIFSDLLNQRLRELTQKENPPFVYAACGFNSEARGYESFTGYIGTGNSDSLTGLKAFEQEIARVKKFGFTEEELKRSKADMLNYIERAFNEKNKTESANYAEEYIRNFLTKEPIPGITNELKYYKELLPGITVNDVNAVINILSQNSNKFIALSGPQTKDSSSLPTDAEILAVADEVQKMDLKPYEEKAVQSSLLTEIPKAGKIVNTKANSLLGTTDFTLSNGITVTFKHTDFKNDQLLMSAVRPGGKNNYGLADKYNAEYMMSVISSMGVGNFSPLDLKKALSGKTVSVHPAMSQVTTGFSGSSSIKDAEAMMQLVYLYATAPRTDTALFRSFIQKNKAQLAFLSANPQAVFIDTLFKAMYNDNPLAPIAVPKPGYFDALNLDRIMQMYKENFQNEYGMHFTFVGSISADSLKPLLEKYIASLPSVKKAFNYVDNKVRIASGEVNVNVYKGKEPKAMIFRVYSGEIPYSDELNLKAEAISEILNIRIDEELREKLKAIYGGGTQVQFEKIPYSNYSFFLTLPTGPEKVDTLLRAATAEIQDIIKNGPSKENLDKVKKQWEEQHKVNIKENNIWLSELQHFYFPGGNPDYFIHYDKYVNALTPKDIQEAAKLLLTTKNVVTGILRPEKGN</sequence>
<dbReference type="InterPro" id="IPR011249">
    <property type="entry name" value="Metalloenz_LuxS/M16"/>
</dbReference>
<evidence type="ECO:0000259" key="8">
    <source>
        <dbReference type="Pfam" id="PF05193"/>
    </source>
</evidence>
<evidence type="ECO:0000256" key="5">
    <source>
        <dbReference type="ARBA" id="ARBA00023049"/>
    </source>
</evidence>
<evidence type="ECO:0000256" key="6">
    <source>
        <dbReference type="SAM" id="SignalP"/>
    </source>
</evidence>
<dbReference type="Pfam" id="PF05193">
    <property type="entry name" value="Peptidase_M16_C"/>
    <property type="match status" value="2"/>
</dbReference>
<evidence type="ECO:0000256" key="4">
    <source>
        <dbReference type="ARBA" id="ARBA00022833"/>
    </source>
</evidence>
<gene>
    <name evidence="9" type="ORF">EFY79_06820</name>
</gene>
<dbReference type="InterPro" id="IPR011765">
    <property type="entry name" value="Pept_M16_N"/>
</dbReference>
<dbReference type="InterPro" id="IPR007863">
    <property type="entry name" value="Peptidase_M16_C"/>
</dbReference>
<evidence type="ECO:0000256" key="1">
    <source>
        <dbReference type="ARBA" id="ARBA00007261"/>
    </source>
</evidence>
<keyword evidence="5" id="KW-0482">Metalloprotease</keyword>
<evidence type="ECO:0000259" key="7">
    <source>
        <dbReference type="Pfam" id="PF00675"/>
    </source>
</evidence>
<keyword evidence="6" id="KW-0732">Signal</keyword>
<dbReference type="PANTHER" id="PTHR43690:SF34">
    <property type="entry name" value="ZINC PROTEASE PQQL-LIKE"/>
    <property type="match status" value="1"/>
</dbReference>
<evidence type="ECO:0000313" key="10">
    <source>
        <dbReference type="Proteomes" id="UP000267223"/>
    </source>
</evidence>
<keyword evidence="2" id="KW-0645">Protease</keyword>
<feature type="signal peptide" evidence="6">
    <location>
        <begin position="1"/>
        <end position="17"/>
    </location>
</feature>
<name>A0A3M9NL74_9BACT</name>
<dbReference type="GO" id="GO:0006508">
    <property type="term" value="P:proteolysis"/>
    <property type="evidence" value="ECO:0007669"/>
    <property type="project" value="UniProtKB-KW"/>
</dbReference>
<feature type="chain" id="PRO_5018099593" evidence="6">
    <location>
        <begin position="18"/>
        <end position="934"/>
    </location>
</feature>
<comment type="similarity">
    <text evidence="1">Belongs to the peptidase M16 family.</text>
</comment>
<dbReference type="Pfam" id="PF00675">
    <property type="entry name" value="Peptidase_M16"/>
    <property type="match status" value="1"/>
</dbReference>
<dbReference type="Gene3D" id="3.30.830.10">
    <property type="entry name" value="Metalloenzyme, LuxS/M16 peptidase-like"/>
    <property type="match status" value="4"/>
</dbReference>
<dbReference type="GO" id="GO:0008237">
    <property type="term" value="F:metallopeptidase activity"/>
    <property type="evidence" value="ECO:0007669"/>
    <property type="project" value="UniProtKB-KW"/>
</dbReference>
<dbReference type="PANTHER" id="PTHR43690">
    <property type="entry name" value="NARDILYSIN"/>
    <property type="match status" value="1"/>
</dbReference>
<dbReference type="RefSeq" id="WP_123119932.1">
    <property type="nucleotide sequence ID" value="NZ_RJJR01000004.1"/>
</dbReference>
<organism evidence="9 10">
    <name type="scientific">Hanamia caeni</name>
    <dbReference type="NCBI Taxonomy" id="2294116"/>
    <lineage>
        <taxon>Bacteria</taxon>
        <taxon>Pseudomonadati</taxon>
        <taxon>Bacteroidota</taxon>
        <taxon>Chitinophagia</taxon>
        <taxon>Chitinophagales</taxon>
        <taxon>Chitinophagaceae</taxon>
        <taxon>Hanamia</taxon>
    </lineage>
</organism>
<keyword evidence="3" id="KW-0378">Hydrolase</keyword>
<dbReference type="OrthoDB" id="9811314at2"/>
<keyword evidence="4" id="KW-0862">Zinc</keyword>
<evidence type="ECO:0000256" key="3">
    <source>
        <dbReference type="ARBA" id="ARBA00022801"/>
    </source>
</evidence>
<dbReference type="Proteomes" id="UP000267223">
    <property type="component" value="Unassembled WGS sequence"/>
</dbReference>
<dbReference type="AlphaFoldDB" id="A0A3M9NL74"/>
<keyword evidence="10" id="KW-1185">Reference proteome</keyword>
<feature type="domain" description="Peptidase M16 C-terminal" evidence="8">
    <location>
        <begin position="685"/>
        <end position="863"/>
    </location>
</feature>
<dbReference type="InterPro" id="IPR050626">
    <property type="entry name" value="Peptidase_M16"/>
</dbReference>